<dbReference type="Pfam" id="PF25231">
    <property type="entry name" value="DUF7847"/>
    <property type="match status" value="1"/>
</dbReference>
<feature type="transmembrane region" description="Helical" evidence="2">
    <location>
        <begin position="214"/>
        <end position="238"/>
    </location>
</feature>
<feature type="region of interest" description="Disordered" evidence="1">
    <location>
        <begin position="1"/>
        <end position="53"/>
    </location>
</feature>
<dbReference type="Proteomes" id="UP000317998">
    <property type="component" value="Unassembled WGS sequence"/>
</dbReference>
<evidence type="ECO:0000259" key="3">
    <source>
        <dbReference type="Pfam" id="PF25231"/>
    </source>
</evidence>
<reference evidence="4 5" key="1">
    <citation type="submission" date="2019-06" db="EMBL/GenBank/DDBJ databases">
        <title>Sequencing the genomes of 1000 actinobacteria strains.</title>
        <authorList>
            <person name="Klenk H.-P."/>
        </authorList>
    </citation>
    <scope>NUCLEOTIDE SEQUENCE [LARGE SCALE GENOMIC DNA]</scope>
    <source>
        <strain evidence="4 5">DSM 26477</strain>
    </source>
</reference>
<feature type="transmembrane region" description="Helical" evidence="2">
    <location>
        <begin position="129"/>
        <end position="159"/>
    </location>
</feature>
<keyword evidence="2" id="KW-0812">Transmembrane</keyword>
<comment type="caution">
    <text evidence="4">The sequence shown here is derived from an EMBL/GenBank/DDBJ whole genome shotgun (WGS) entry which is preliminary data.</text>
</comment>
<feature type="transmembrane region" description="Helical" evidence="2">
    <location>
        <begin position="279"/>
        <end position="303"/>
    </location>
</feature>
<feature type="region of interest" description="Disordered" evidence="1">
    <location>
        <begin position="375"/>
        <end position="404"/>
    </location>
</feature>
<keyword evidence="5" id="KW-1185">Reference proteome</keyword>
<feature type="transmembrane region" description="Helical" evidence="2">
    <location>
        <begin position="315"/>
        <end position="342"/>
    </location>
</feature>
<organism evidence="4 5">
    <name type="scientific">Homoserinimonas aerilata</name>
    <dbReference type="NCBI Taxonomy" id="1162970"/>
    <lineage>
        <taxon>Bacteria</taxon>
        <taxon>Bacillati</taxon>
        <taxon>Actinomycetota</taxon>
        <taxon>Actinomycetes</taxon>
        <taxon>Micrococcales</taxon>
        <taxon>Microbacteriaceae</taxon>
        <taxon>Homoserinimonas</taxon>
    </lineage>
</organism>
<feature type="transmembrane region" description="Helical" evidence="2">
    <location>
        <begin position="180"/>
        <end position="208"/>
    </location>
</feature>
<feature type="domain" description="DUF7847" evidence="3">
    <location>
        <begin position="85"/>
        <end position="336"/>
    </location>
</feature>
<evidence type="ECO:0000313" key="4">
    <source>
        <dbReference type="EMBL" id="TQL48596.1"/>
    </source>
</evidence>
<gene>
    <name evidence="4" type="ORF">FB562_1693</name>
</gene>
<dbReference type="RefSeq" id="WP_141880677.1">
    <property type="nucleotide sequence ID" value="NZ_VFOM01000001.1"/>
</dbReference>
<feature type="compositionally biased region" description="Low complexity" evidence="1">
    <location>
        <begin position="18"/>
        <end position="32"/>
    </location>
</feature>
<evidence type="ECO:0000256" key="1">
    <source>
        <dbReference type="SAM" id="MobiDB-lite"/>
    </source>
</evidence>
<dbReference type="OrthoDB" id="121140at2"/>
<name>A0A542YKG7_9MICO</name>
<dbReference type="EMBL" id="VFOM01000001">
    <property type="protein sequence ID" value="TQL48596.1"/>
    <property type="molecule type" value="Genomic_DNA"/>
</dbReference>
<dbReference type="AlphaFoldDB" id="A0A542YKG7"/>
<proteinExistence type="predicted"/>
<protein>
    <submittedName>
        <fullName evidence="4">Membrane-anchored glycerophosphoryl diester phosphodiesterase (GDPDase)</fullName>
    </submittedName>
</protein>
<sequence length="404" mass="42056">MSDGETGAPQWQPPVDPSAPAYGATPAYGAAPHPTPDVPGQPAGAGQQWTPPPRPGLIPLHPLTLGTLLSASFRAFRRNPRPTLGLALLSQFGVLLLSAGFGALVAWFAFSRIDNASSENVDDVTAGAILGLVIAYIVPIIASGVVAALLQGVVVIEVARAAVGEKLGLRQLWRHAKGRLWALIGWMLLLVVAMLIAMGVLAAAAIALGVTLGAVGIALGVTIGILGGLGLLVLGVWLGTKVSLVPSALMIERLRLGAAIRRSWRLTDGHFWRTFGTQALVSVILGIAVQVIVTPVSLVLPMLSLLIDPNGTANVTAIVVIVAFTLVMLALIVVLGSIAAIIQSSANGLIYIDLRMRKEGLDLDLARYVDDRAAGAPTADDPYLPQSATQQQATDAGTIDSPWR</sequence>
<accession>A0A542YKG7</accession>
<feature type="compositionally biased region" description="Polar residues" evidence="1">
    <location>
        <begin position="386"/>
        <end position="395"/>
    </location>
</feature>
<evidence type="ECO:0000256" key="2">
    <source>
        <dbReference type="SAM" id="Phobius"/>
    </source>
</evidence>
<feature type="transmembrane region" description="Helical" evidence="2">
    <location>
        <begin position="88"/>
        <end position="109"/>
    </location>
</feature>
<keyword evidence="2" id="KW-1133">Transmembrane helix</keyword>
<dbReference type="InterPro" id="IPR057169">
    <property type="entry name" value="DUF7847"/>
</dbReference>
<evidence type="ECO:0000313" key="5">
    <source>
        <dbReference type="Proteomes" id="UP000317998"/>
    </source>
</evidence>
<keyword evidence="2" id="KW-0472">Membrane</keyword>